<dbReference type="OMA" id="AMRREEN"/>
<dbReference type="SMART" id="SM00653">
    <property type="entry name" value="eIF2B_5"/>
    <property type="match status" value="1"/>
</dbReference>
<comment type="similarity">
    <text evidence="1">Belongs to the eIF-2-beta/eIF-5 family.</text>
</comment>
<dbReference type="Gene3D" id="3.30.30.170">
    <property type="match status" value="1"/>
</dbReference>
<protein>
    <recommendedName>
        <fullName evidence="6">Translation initiation factor IF2/IF5 domain-containing protein</fullName>
    </recommendedName>
</protein>
<evidence type="ECO:0000256" key="3">
    <source>
        <dbReference type="ARBA" id="ARBA00022741"/>
    </source>
</evidence>
<keyword evidence="2" id="KW-0396">Initiation factor</keyword>
<evidence type="ECO:0000256" key="2">
    <source>
        <dbReference type="ARBA" id="ARBA00022540"/>
    </source>
</evidence>
<dbReference type="GO" id="GO:0001732">
    <property type="term" value="P:formation of cytoplasmic translation initiation complex"/>
    <property type="evidence" value="ECO:0000318"/>
    <property type="project" value="GO_Central"/>
</dbReference>
<keyword evidence="3" id="KW-0547">Nucleotide-binding</keyword>
<evidence type="ECO:0000256" key="1">
    <source>
        <dbReference type="ARBA" id="ARBA00010397"/>
    </source>
</evidence>
<dbReference type="GO" id="GO:0005092">
    <property type="term" value="F:GDP-dissociation inhibitor activity"/>
    <property type="evidence" value="ECO:0000318"/>
    <property type="project" value="GO_Central"/>
</dbReference>
<dbReference type="eggNOG" id="KOG2767">
    <property type="taxonomic scope" value="Eukaryota"/>
</dbReference>
<evidence type="ECO:0000259" key="6">
    <source>
        <dbReference type="SMART" id="SM00653"/>
    </source>
</evidence>
<evidence type="ECO:0000256" key="5">
    <source>
        <dbReference type="ARBA" id="ARBA00023134"/>
    </source>
</evidence>
<dbReference type="PANTHER" id="PTHR23001">
    <property type="entry name" value="EUKARYOTIC TRANSLATION INITIATION FACTOR"/>
    <property type="match status" value="1"/>
</dbReference>
<dbReference type="InterPro" id="IPR045196">
    <property type="entry name" value="IF2/IF5"/>
</dbReference>
<dbReference type="InterPro" id="IPR016189">
    <property type="entry name" value="Transl_init_fac_IF2/IF5_N"/>
</dbReference>
<dbReference type="AlphaFoldDB" id="D8SQM5"/>
<evidence type="ECO:0000313" key="8">
    <source>
        <dbReference type="Proteomes" id="UP000001514"/>
    </source>
</evidence>
<dbReference type="SUPFAM" id="SSF75689">
    <property type="entry name" value="Zinc-binding domain of translation initiation factor 2 beta"/>
    <property type="match status" value="1"/>
</dbReference>
<dbReference type="KEGG" id="smo:SELMODRAFT_6840"/>
<dbReference type="PANTHER" id="PTHR23001:SF7">
    <property type="entry name" value="EUKARYOTIC TRANSLATION INITIATION FACTOR 5"/>
    <property type="match status" value="1"/>
</dbReference>
<feature type="non-terminal residue" evidence="7">
    <location>
        <position position="110"/>
    </location>
</feature>
<dbReference type="InterPro" id="IPR002735">
    <property type="entry name" value="Transl_init_fac_IF2/IF5_dom"/>
</dbReference>
<dbReference type="GO" id="GO:0071074">
    <property type="term" value="F:eukaryotic initiation factor eIF2 binding"/>
    <property type="evidence" value="ECO:0000318"/>
    <property type="project" value="GO_Central"/>
</dbReference>
<dbReference type="InParanoid" id="D8SQM5"/>
<accession>D8SQM5</accession>
<evidence type="ECO:0000313" key="7">
    <source>
        <dbReference type="EMBL" id="EFJ13190.1"/>
    </source>
</evidence>
<dbReference type="InterPro" id="IPR016190">
    <property type="entry name" value="Transl_init_fac_IF2/IF5_Zn-bd"/>
</dbReference>
<dbReference type="GO" id="GO:0003743">
    <property type="term" value="F:translation initiation factor activity"/>
    <property type="evidence" value="ECO:0000318"/>
    <property type="project" value="GO_Central"/>
</dbReference>
<organism evidence="8">
    <name type="scientific">Selaginella moellendorffii</name>
    <name type="common">Spikemoss</name>
    <dbReference type="NCBI Taxonomy" id="88036"/>
    <lineage>
        <taxon>Eukaryota</taxon>
        <taxon>Viridiplantae</taxon>
        <taxon>Streptophyta</taxon>
        <taxon>Embryophyta</taxon>
        <taxon>Tracheophyta</taxon>
        <taxon>Lycopodiopsida</taxon>
        <taxon>Selaginellales</taxon>
        <taxon>Selaginellaceae</taxon>
        <taxon>Selaginella</taxon>
    </lineage>
</organism>
<dbReference type="GO" id="GO:0005829">
    <property type="term" value="C:cytosol"/>
    <property type="evidence" value="ECO:0000318"/>
    <property type="project" value="GO_Central"/>
</dbReference>
<dbReference type="GO" id="GO:0005525">
    <property type="term" value="F:GTP binding"/>
    <property type="evidence" value="ECO:0007669"/>
    <property type="project" value="UniProtKB-KW"/>
</dbReference>
<dbReference type="Pfam" id="PF01873">
    <property type="entry name" value="eIF-5_eIF-2B"/>
    <property type="match status" value="1"/>
</dbReference>
<feature type="non-terminal residue" evidence="7">
    <location>
        <position position="1"/>
    </location>
</feature>
<reference evidence="7 8" key="1">
    <citation type="journal article" date="2011" name="Science">
        <title>The Selaginella genome identifies genetic changes associated with the evolution of vascular plants.</title>
        <authorList>
            <person name="Banks J.A."/>
            <person name="Nishiyama T."/>
            <person name="Hasebe M."/>
            <person name="Bowman J.L."/>
            <person name="Gribskov M."/>
            <person name="dePamphilis C."/>
            <person name="Albert V.A."/>
            <person name="Aono N."/>
            <person name="Aoyama T."/>
            <person name="Ambrose B.A."/>
            <person name="Ashton N.W."/>
            <person name="Axtell M.J."/>
            <person name="Barker E."/>
            <person name="Barker M.S."/>
            <person name="Bennetzen J.L."/>
            <person name="Bonawitz N.D."/>
            <person name="Chapple C."/>
            <person name="Cheng C."/>
            <person name="Correa L.G."/>
            <person name="Dacre M."/>
            <person name="DeBarry J."/>
            <person name="Dreyer I."/>
            <person name="Elias M."/>
            <person name="Engstrom E.M."/>
            <person name="Estelle M."/>
            <person name="Feng L."/>
            <person name="Finet C."/>
            <person name="Floyd S.K."/>
            <person name="Frommer W.B."/>
            <person name="Fujita T."/>
            <person name="Gramzow L."/>
            <person name="Gutensohn M."/>
            <person name="Harholt J."/>
            <person name="Hattori M."/>
            <person name="Heyl A."/>
            <person name="Hirai T."/>
            <person name="Hiwatashi Y."/>
            <person name="Ishikawa M."/>
            <person name="Iwata M."/>
            <person name="Karol K.G."/>
            <person name="Koehler B."/>
            <person name="Kolukisaoglu U."/>
            <person name="Kubo M."/>
            <person name="Kurata T."/>
            <person name="Lalonde S."/>
            <person name="Li K."/>
            <person name="Li Y."/>
            <person name="Litt A."/>
            <person name="Lyons E."/>
            <person name="Manning G."/>
            <person name="Maruyama T."/>
            <person name="Michael T.P."/>
            <person name="Mikami K."/>
            <person name="Miyazaki S."/>
            <person name="Morinaga S."/>
            <person name="Murata T."/>
            <person name="Mueller-Roeber B."/>
            <person name="Nelson D.R."/>
            <person name="Obara M."/>
            <person name="Oguri Y."/>
            <person name="Olmstead R.G."/>
            <person name="Onodera N."/>
            <person name="Petersen B.L."/>
            <person name="Pils B."/>
            <person name="Prigge M."/>
            <person name="Rensing S.A."/>
            <person name="Riano-Pachon D.M."/>
            <person name="Roberts A.W."/>
            <person name="Sato Y."/>
            <person name="Scheller H.V."/>
            <person name="Schulz B."/>
            <person name="Schulz C."/>
            <person name="Shakirov E.V."/>
            <person name="Shibagaki N."/>
            <person name="Shinohara N."/>
            <person name="Shippen D.E."/>
            <person name="Soerensen I."/>
            <person name="Sotooka R."/>
            <person name="Sugimoto N."/>
            <person name="Sugita M."/>
            <person name="Sumikawa N."/>
            <person name="Tanurdzic M."/>
            <person name="Theissen G."/>
            <person name="Ulvskov P."/>
            <person name="Wakazuki S."/>
            <person name="Weng J.K."/>
            <person name="Willats W.W."/>
            <person name="Wipf D."/>
            <person name="Wolf P.G."/>
            <person name="Yang L."/>
            <person name="Zimmer A.D."/>
            <person name="Zhu Q."/>
            <person name="Mitros T."/>
            <person name="Hellsten U."/>
            <person name="Loque D."/>
            <person name="Otillar R."/>
            <person name="Salamov A."/>
            <person name="Schmutz J."/>
            <person name="Shapiro H."/>
            <person name="Lindquist E."/>
            <person name="Lucas S."/>
            <person name="Rokhsar D."/>
            <person name="Grigoriev I.V."/>
        </authorList>
    </citation>
    <scope>NUCLEOTIDE SEQUENCE [LARGE SCALE GENOMIC DNA]</scope>
</reference>
<name>D8SQM5_SELML</name>
<keyword evidence="8" id="KW-1185">Reference proteome</keyword>
<dbReference type="STRING" id="88036.D8SQM5"/>
<sequence>KLVIKLQGRGNSMKTKVDNIAEVCKALGRSPALVTRFFGCELGVLSSYSDDTNTAIVNGSHDTEKLAKLLDKFIAKYVLCYECKNPETEFTVDKMIRLKCAACGHSSEVD</sequence>
<keyword evidence="5" id="KW-0342">GTP-binding</keyword>
<keyword evidence="4" id="KW-0648">Protein biosynthesis</keyword>
<dbReference type="SUPFAM" id="SSF100966">
    <property type="entry name" value="Translation initiation factor 2 beta, aIF2beta, N-terminal domain"/>
    <property type="match status" value="1"/>
</dbReference>
<dbReference type="Gene3D" id="2.20.25.350">
    <property type="match status" value="1"/>
</dbReference>
<dbReference type="EMBL" id="GL377634">
    <property type="protein sequence ID" value="EFJ13190.1"/>
    <property type="molecule type" value="Genomic_DNA"/>
</dbReference>
<proteinExistence type="inferred from homology"/>
<gene>
    <name evidence="7" type="ORF">SELMODRAFT_6840</name>
</gene>
<dbReference type="HOGENOM" id="CLU_026663_4_1_1"/>
<evidence type="ECO:0000256" key="4">
    <source>
        <dbReference type="ARBA" id="ARBA00022917"/>
    </source>
</evidence>
<feature type="domain" description="Translation initiation factor IF2/IF5" evidence="6">
    <location>
        <begin position="1"/>
        <end position="106"/>
    </location>
</feature>
<dbReference type="Gramene" id="EFJ13190">
    <property type="protein sequence ID" value="EFJ13190"/>
    <property type="gene ID" value="SELMODRAFT_6840"/>
</dbReference>
<dbReference type="Proteomes" id="UP000001514">
    <property type="component" value="Unassembled WGS sequence"/>
</dbReference>
<dbReference type="OrthoDB" id="10250831at2759"/>